<keyword evidence="3" id="KW-0812">Transmembrane</keyword>
<sequence>MRLGLLWITLCSAVRGEDVCPRSWSLPYANETVPRTAKKTTTDTVPGFPPWPDISGYAVEHSGVQCVIRHGGKLEALWILRGNFSAKGPVPKAYYRYDGGVSEDIPLQDVSGDTAASVRRYWLYGYPVRVDLRRVFFYFQPCYRCHAHWTECEPAAAVPWLPLWSSFHDVRRLLHESRRLTAYYVMFVKSFQYTLMCVMAIQVFWGTCVQTWPYHDRPWLIWDHM</sequence>
<evidence type="ECO:0000256" key="1">
    <source>
        <dbReference type="ARBA" id="ARBA00004482"/>
    </source>
</evidence>
<evidence type="ECO:0000256" key="11">
    <source>
        <dbReference type="ARBA" id="ARBA00023319"/>
    </source>
</evidence>
<keyword evidence="7" id="KW-0472">Membrane</keyword>
<dbReference type="Pfam" id="PF08001">
    <property type="entry name" value="CMV_US"/>
    <property type="match status" value="1"/>
</dbReference>
<evidence type="ECO:0000256" key="5">
    <source>
        <dbReference type="ARBA" id="ARBA00022870"/>
    </source>
</evidence>
<evidence type="ECO:0000313" key="13">
    <source>
        <dbReference type="EMBL" id="QXV67908.1"/>
    </source>
</evidence>
<dbReference type="EMBL" id="AF480884">
    <property type="protein sequence ID" value="AAM00790.1"/>
    <property type="molecule type" value="Genomic_DNA"/>
</dbReference>
<name>Q8QRU8_9BETA</name>
<gene>
    <name evidence="12" type="primary">US11</name>
    <name evidence="12" type="ORF">CCMVgp142</name>
</gene>
<dbReference type="GO" id="GO:0052031">
    <property type="term" value="P:symbiont-mediated perturbation of host defense response"/>
    <property type="evidence" value="ECO:0007669"/>
    <property type="project" value="InterPro"/>
</dbReference>
<evidence type="ECO:0000313" key="14">
    <source>
        <dbReference type="Proteomes" id="UP000099188"/>
    </source>
</evidence>
<evidence type="ECO:0000256" key="2">
    <source>
        <dbReference type="ARBA" id="ARBA00006952"/>
    </source>
</evidence>
<proteinExistence type="inferred from homology"/>
<keyword evidence="10" id="KW-1038">Host endoplasmic reticulum</keyword>
<keyword evidence="5" id="KW-1043">Host membrane</keyword>
<dbReference type="KEGG" id="vg:935483"/>
<dbReference type="InterPro" id="IPR012536">
    <property type="entry name" value="CMV_US"/>
</dbReference>
<dbReference type="GO" id="GO:0044167">
    <property type="term" value="C:host cell endoplasmic reticulum membrane"/>
    <property type="evidence" value="ECO:0007669"/>
    <property type="project" value="UniProtKB-SubCell"/>
</dbReference>
<evidence type="ECO:0000256" key="6">
    <source>
        <dbReference type="ARBA" id="ARBA00022989"/>
    </source>
</evidence>
<keyword evidence="4" id="KW-0732">Signal</keyword>
<organism evidence="12 14">
    <name type="scientific">Panine betaherpesvirus 2</name>
    <name type="common">Chimpanzee cytomegalovirus</name>
    <dbReference type="NCBI Taxonomy" id="188763"/>
    <lineage>
        <taxon>Viruses</taxon>
        <taxon>Duplodnaviria</taxon>
        <taxon>Heunggongvirae</taxon>
        <taxon>Peploviricota</taxon>
        <taxon>Herviviricetes</taxon>
        <taxon>Herpesvirales</taxon>
        <taxon>Orthoherpesviridae</taxon>
        <taxon>Betaherpesvirinae</taxon>
        <taxon>Cytomegalovirus</taxon>
        <taxon>Cytomegalovirus paninebeta2</taxon>
    </lineage>
</organism>
<evidence type="ECO:0000256" key="3">
    <source>
        <dbReference type="ARBA" id="ARBA00022692"/>
    </source>
</evidence>
<dbReference type="EMBL" id="MZ151943">
    <property type="protein sequence ID" value="QXV67908.1"/>
    <property type="molecule type" value="Genomic_DNA"/>
</dbReference>
<reference evidence="13" key="2">
    <citation type="submission" date="2021-05" db="EMBL/GenBank/DDBJ databases">
        <title>Cloning and multi-omic analysis of chimpanzee cytomegalovirus: a resource for comparative functional genomics.</title>
        <authorList>
            <person name="Phan Q.V."/>
        </authorList>
    </citation>
    <scope>NUCLEOTIDE SEQUENCE</scope>
    <source>
        <strain evidence="13">Heberling</strain>
    </source>
</reference>
<keyword evidence="9" id="KW-0325">Glycoprotein</keyword>
<reference evidence="12 14" key="1">
    <citation type="journal article" date="2003" name="J. Gen. Virol.">
        <title>The human cytomegalovirus genome revisited: comparison with the chimpanzee cytomegalovirus genome.</title>
        <authorList>
            <person name="Davison A.J."/>
            <person name="Dolan A."/>
            <person name="Akter P."/>
            <person name="Addison C."/>
            <person name="Dargan D.J."/>
            <person name="Alcendor D.J."/>
            <person name="McGeoch D.J."/>
            <person name="Hayward G.S."/>
        </authorList>
    </citation>
    <scope>NUCLEOTIDE SEQUENCE [LARGE SCALE GENOMIC DNA]</scope>
    <source>
        <strain evidence="12">Heberling</strain>
    </source>
</reference>
<protein>
    <submittedName>
        <fullName evidence="12">Membrane glycoprotein US11</fullName>
    </submittedName>
</protein>
<evidence type="ECO:0000256" key="9">
    <source>
        <dbReference type="ARBA" id="ARBA00023180"/>
    </source>
</evidence>
<dbReference type="OrthoDB" id="26921at10239"/>
<keyword evidence="8" id="KW-1015">Disulfide bond</keyword>
<evidence type="ECO:0000313" key="12">
    <source>
        <dbReference type="EMBL" id="AAM00790.1"/>
    </source>
</evidence>
<evidence type="ECO:0000256" key="7">
    <source>
        <dbReference type="ARBA" id="ARBA00023136"/>
    </source>
</evidence>
<evidence type="ECO:0000256" key="4">
    <source>
        <dbReference type="ARBA" id="ARBA00022729"/>
    </source>
</evidence>
<evidence type="ECO:0000256" key="10">
    <source>
        <dbReference type="ARBA" id="ARBA00023184"/>
    </source>
</evidence>
<comment type="similarity">
    <text evidence="2">Belongs to the cytomegalovirus US6 family.</text>
</comment>
<dbReference type="RefSeq" id="NP_612784.1">
    <property type="nucleotide sequence ID" value="NC_003521.1"/>
</dbReference>
<keyword evidence="11" id="KW-0393">Immunoglobulin domain</keyword>
<comment type="subcellular location">
    <subcellularLocation>
        <location evidence="1">Host endoplasmic reticulum membrane</location>
        <topology evidence="1">Single-pass type I membrane protein</topology>
    </subcellularLocation>
</comment>
<dbReference type="Proteomes" id="UP000099188">
    <property type="component" value="Segment"/>
</dbReference>
<keyword evidence="6" id="KW-1133">Transmembrane helix</keyword>
<evidence type="ECO:0000256" key="8">
    <source>
        <dbReference type="ARBA" id="ARBA00023157"/>
    </source>
</evidence>
<keyword evidence="14" id="KW-1185">Reference proteome</keyword>
<accession>Q8QRU8</accession>
<dbReference type="GeneID" id="935483"/>